<dbReference type="GO" id="GO:0005507">
    <property type="term" value="F:copper ion binding"/>
    <property type="evidence" value="ECO:0007669"/>
    <property type="project" value="InterPro"/>
</dbReference>
<evidence type="ECO:0000256" key="3">
    <source>
        <dbReference type="ARBA" id="ARBA00022764"/>
    </source>
</evidence>
<feature type="binding site" evidence="5">
    <location>
        <position position="74"/>
    </location>
    <ligand>
        <name>Cu cation</name>
        <dbReference type="ChEBI" id="CHEBI:23378"/>
    </ligand>
</feature>
<name>A0A017HE26_9RHOB</name>
<proteinExistence type="predicted"/>
<keyword evidence="3" id="KW-0574">Periplasm</keyword>
<dbReference type="OrthoDB" id="9796416at2"/>
<dbReference type="PANTHER" id="PTHR36507">
    <property type="entry name" value="BLL1555 PROTEIN"/>
    <property type="match status" value="1"/>
</dbReference>
<feature type="binding site" evidence="5">
    <location>
        <position position="77"/>
    </location>
    <ligand>
        <name>Cu cation</name>
        <dbReference type="ChEBI" id="CHEBI:23378"/>
    </ligand>
</feature>
<evidence type="ECO:0000256" key="5">
    <source>
        <dbReference type="PIRSR" id="PIRSR602386-1"/>
    </source>
</evidence>
<evidence type="ECO:0000313" key="7">
    <source>
        <dbReference type="EMBL" id="EYD72418.1"/>
    </source>
</evidence>
<evidence type="ECO:0000256" key="4">
    <source>
        <dbReference type="ARBA" id="ARBA00022982"/>
    </source>
</evidence>
<dbReference type="PATRIC" id="fig|1122180.6.peg.1203"/>
<dbReference type="EMBL" id="APGJ01000004">
    <property type="protein sequence ID" value="EYD72418.1"/>
    <property type="molecule type" value="Genomic_DNA"/>
</dbReference>
<dbReference type="eggNOG" id="COG3794">
    <property type="taxonomic scope" value="Bacteria"/>
</dbReference>
<dbReference type="InterPro" id="IPR008972">
    <property type="entry name" value="Cupredoxin"/>
</dbReference>
<dbReference type="GO" id="GO:0042597">
    <property type="term" value="C:periplasmic space"/>
    <property type="evidence" value="ECO:0007669"/>
    <property type="project" value="UniProtKB-SubCell"/>
</dbReference>
<reference evidence="7 8" key="1">
    <citation type="submission" date="2013-03" db="EMBL/GenBank/DDBJ databases">
        <authorList>
            <person name="Fiebig A."/>
            <person name="Goeker M."/>
            <person name="Klenk H.-P.P."/>
        </authorList>
    </citation>
    <scope>NUCLEOTIDE SEQUENCE [LARGE SCALE GENOMIC DNA]</scope>
    <source>
        <strain evidence="7 8">DSM 17492</strain>
    </source>
</reference>
<dbReference type="Proteomes" id="UP000025047">
    <property type="component" value="Unassembled WGS sequence"/>
</dbReference>
<dbReference type="STRING" id="1122180.Lokhon_01217"/>
<keyword evidence="5" id="KW-0479">Metal-binding</keyword>
<dbReference type="AlphaFoldDB" id="A0A017HE26"/>
<dbReference type="InterPro" id="IPR035668">
    <property type="entry name" value="Amicyanin"/>
</dbReference>
<dbReference type="Pfam" id="PF13473">
    <property type="entry name" value="Cupredoxin_1"/>
    <property type="match status" value="1"/>
</dbReference>
<dbReference type="SUPFAM" id="SSF49503">
    <property type="entry name" value="Cupredoxins"/>
    <property type="match status" value="1"/>
</dbReference>
<comment type="cofactor">
    <cofactor evidence="5">
        <name>Cu cation</name>
        <dbReference type="ChEBI" id="CHEBI:23378"/>
    </cofactor>
    <text evidence="5">Binds 1 copper ion per subunit.</text>
</comment>
<dbReference type="CDD" id="cd13921">
    <property type="entry name" value="Amicyanin"/>
    <property type="match status" value="1"/>
</dbReference>
<dbReference type="PANTHER" id="PTHR36507:SF1">
    <property type="entry name" value="BLL1555 PROTEIN"/>
    <property type="match status" value="1"/>
</dbReference>
<dbReference type="InterPro" id="IPR052721">
    <property type="entry name" value="ET_Amicyanin"/>
</dbReference>
<sequence>MGQLHAIEIRGFAFVPAQITIAPGDTVVFTNRDSAPHTATSESGLFDSGRLGNNQSVRLSFSARGSYPYLCAFHPRMRGMITVA</sequence>
<comment type="caution">
    <text evidence="7">The sequence shown here is derived from an EMBL/GenBank/DDBJ whole genome shotgun (WGS) entry which is preliminary data.</text>
</comment>
<keyword evidence="8" id="KW-1185">Reference proteome</keyword>
<evidence type="ECO:0000256" key="1">
    <source>
        <dbReference type="ARBA" id="ARBA00004418"/>
    </source>
</evidence>
<evidence type="ECO:0000313" key="8">
    <source>
        <dbReference type="Proteomes" id="UP000025047"/>
    </source>
</evidence>
<gene>
    <name evidence="7" type="ORF">Lokhon_01217</name>
</gene>
<comment type="subcellular location">
    <subcellularLocation>
        <location evidence="1">Periplasm</location>
    </subcellularLocation>
</comment>
<keyword evidence="4" id="KW-0249">Electron transport</keyword>
<dbReference type="Gene3D" id="2.60.40.420">
    <property type="entry name" value="Cupredoxins - blue copper proteins"/>
    <property type="match status" value="1"/>
</dbReference>
<feature type="domain" description="EfeO-type cupredoxin-like" evidence="6">
    <location>
        <begin position="6"/>
        <end position="83"/>
    </location>
</feature>
<organism evidence="7 8">
    <name type="scientific">Limimaricola hongkongensis DSM 17492</name>
    <dbReference type="NCBI Taxonomy" id="1122180"/>
    <lineage>
        <taxon>Bacteria</taxon>
        <taxon>Pseudomonadati</taxon>
        <taxon>Pseudomonadota</taxon>
        <taxon>Alphaproteobacteria</taxon>
        <taxon>Rhodobacterales</taxon>
        <taxon>Paracoccaceae</taxon>
        <taxon>Limimaricola</taxon>
    </lineage>
</organism>
<dbReference type="InterPro" id="IPR028096">
    <property type="entry name" value="EfeO_Cupredoxin"/>
</dbReference>
<protein>
    <submittedName>
        <fullName evidence="7">Copper binding protein, plastocyanin/azurin family</fullName>
    </submittedName>
</protein>
<accession>A0A017HE26</accession>
<dbReference type="GO" id="GO:0009055">
    <property type="term" value="F:electron transfer activity"/>
    <property type="evidence" value="ECO:0007669"/>
    <property type="project" value="InterPro"/>
</dbReference>
<evidence type="ECO:0000256" key="2">
    <source>
        <dbReference type="ARBA" id="ARBA00022448"/>
    </source>
</evidence>
<keyword evidence="2" id="KW-0813">Transport</keyword>
<dbReference type="InterPro" id="IPR002386">
    <property type="entry name" value="Amicyanin/Pseudoazurin"/>
</dbReference>
<keyword evidence="5" id="KW-0186">Copper</keyword>
<dbReference type="HOGENOM" id="CLU_084115_4_2_5"/>
<dbReference type="RefSeq" id="WP_036082395.1">
    <property type="nucleotide sequence ID" value="NZ_KK088650.1"/>
</dbReference>
<dbReference type="PRINTS" id="PR00155">
    <property type="entry name" value="AMICYANIN"/>
</dbReference>
<feature type="binding site" evidence="5">
    <location>
        <position position="71"/>
    </location>
    <ligand>
        <name>Cu cation</name>
        <dbReference type="ChEBI" id="CHEBI:23378"/>
    </ligand>
</feature>
<evidence type="ECO:0000259" key="6">
    <source>
        <dbReference type="Pfam" id="PF13473"/>
    </source>
</evidence>
<feature type="binding site" evidence="5">
    <location>
        <position position="37"/>
    </location>
    <ligand>
        <name>Cu cation</name>
        <dbReference type="ChEBI" id="CHEBI:23378"/>
    </ligand>
</feature>